<keyword evidence="3" id="KW-1185">Reference proteome</keyword>
<accession>A0AAJ0B622</accession>
<dbReference type="AlphaFoldDB" id="A0AAJ0B622"/>
<protein>
    <submittedName>
        <fullName evidence="2">Uncharacterized protein</fullName>
    </submittedName>
</protein>
<dbReference type="Proteomes" id="UP001239445">
    <property type="component" value="Unassembled WGS sequence"/>
</dbReference>
<sequence length="131" mass="14759">MTSRNLNRTWRDVVFKQYEADHAADVPFPVRYLIHADPWNKDIFIEAPAKIDPAVYRQAVLKWVIAKRLEDDPAYEDDLIKVRARVSWINKSEAEKAATPPCPRGDGPAEGKVTPQDGTERQEAGDASNDG</sequence>
<feature type="region of interest" description="Disordered" evidence="1">
    <location>
        <begin position="92"/>
        <end position="131"/>
    </location>
</feature>
<comment type="caution">
    <text evidence="2">The sequence shown here is derived from an EMBL/GenBank/DDBJ whole genome shotgun (WGS) entry which is preliminary data.</text>
</comment>
<dbReference type="EMBL" id="MU839840">
    <property type="protein sequence ID" value="KAK1752192.1"/>
    <property type="molecule type" value="Genomic_DNA"/>
</dbReference>
<organism evidence="2 3">
    <name type="scientific">Echria macrotheca</name>
    <dbReference type="NCBI Taxonomy" id="438768"/>
    <lineage>
        <taxon>Eukaryota</taxon>
        <taxon>Fungi</taxon>
        <taxon>Dikarya</taxon>
        <taxon>Ascomycota</taxon>
        <taxon>Pezizomycotina</taxon>
        <taxon>Sordariomycetes</taxon>
        <taxon>Sordariomycetidae</taxon>
        <taxon>Sordariales</taxon>
        <taxon>Schizotheciaceae</taxon>
        <taxon>Echria</taxon>
    </lineage>
</organism>
<gene>
    <name evidence="2" type="ORF">QBC47DRAFT_389974</name>
</gene>
<evidence type="ECO:0000313" key="2">
    <source>
        <dbReference type="EMBL" id="KAK1752192.1"/>
    </source>
</evidence>
<evidence type="ECO:0000256" key="1">
    <source>
        <dbReference type="SAM" id="MobiDB-lite"/>
    </source>
</evidence>
<evidence type="ECO:0000313" key="3">
    <source>
        <dbReference type="Proteomes" id="UP001239445"/>
    </source>
</evidence>
<reference evidence="2" key="1">
    <citation type="submission" date="2023-06" db="EMBL/GenBank/DDBJ databases">
        <title>Genome-scale phylogeny and comparative genomics of the fungal order Sordariales.</title>
        <authorList>
            <consortium name="Lawrence Berkeley National Laboratory"/>
            <person name="Hensen N."/>
            <person name="Bonometti L."/>
            <person name="Westerberg I."/>
            <person name="Brannstrom I.O."/>
            <person name="Guillou S."/>
            <person name="Cros-Aarteil S."/>
            <person name="Calhoun S."/>
            <person name="Haridas S."/>
            <person name="Kuo A."/>
            <person name="Mondo S."/>
            <person name="Pangilinan J."/>
            <person name="Riley R."/>
            <person name="Labutti K."/>
            <person name="Andreopoulos B."/>
            <person name="Lipzen A."/>
            <person name="Chen C."/>
            <person name="Yanf M."/>
            <person name="Daum C."/>
            <person name="Ng V."/>
            <person name="Clum A."/>
            <person name="Steindorff A."/>
            <person name="Ohm R."/>
            <person name="Martin F."/>
            <person name="Silar P."/>
            <person name="Natvig D."/>
            <person name="Lalanne C."/>
            <person name="Gautier V."/>
            <person name="Ament-Velasquez S.L."/>
            <person name="Kruys A."/>
            <person name="Hutchinson M.I."/>
            <person name="Powell A.J."/>
            <person name="Barry K."/>
            <person name="Miller A.N."/>
            <person name="Grigoriev I.V."/>
            <person name="Debuchy R."/>
            <person name="Gladieux P."/>
            <person name="Thoren M.H."/>
            <person name="Johannesson H."/>
        </authorList>
    </citation>
    <scope>NUCLEOTIDE SEQUENCE</scope>
    <source>
        <strain evidence="2">PSN4</strain>
    </source>
</reference>
<proteinExistence type="predicted"/>
<name>A0AAJ0B622_9PEZI</name>